<dbReference type="AlphaFoldDB" id="H2AS33"/>
<protein>
    <submittedName>
        <fullName evidence="1">Uncharacterized protein</fullName>
    </submittedName>
</protein>
<keyword evidence="2" id="KW-1185">Reference proteome</keyword>
<gene>
    <name evidence="1" type="primary">KAFR0C01900</name>
    <name evidence="1" type="ORF">KAFR_0C01900</name>
</gene>
<dbReference type="EMBL" id="HE650823">
    <property type="protein sequence ID" value="CCF57183.1"/>
    <property type="molecule type" value="Genomic_DNA"/>
</dbReference>
<dbReference type="HOGENOM" id="CLU_1001387_0_0_1"/>
<proteinExistence type="predicted"/>
<dbReference type="KEGG" id="kaf:KAFR_0C01900"/>
<organism evidence="1 2">
    <name type="scientific">Kazachstania africana (strain ATCC 22294 / BCRC 22015 / CBS 2517 / CECT 1963 / NBRC 1671 / NRRL Y-8276)</name>
    <name type="common">Yeast</name>
    <name type="synonym">Kluyveromyces africanus</name>
    <dbReference type="NCBI Taxonomy" id="1071382"/>
    <lineage>
        <taxon>Eukaryota</taxon>
        <taxon>Fungi</taxon>
        <taxon>Dikarya</taxon>
        <taxon>Ascomycota</taxon>
        <taxon>Saccharomycotina</taxon>
        <taxon>Saccharomycetes</taxon>
        <taxon>Saccharomycetales</taxon>
        <taxon>Saccharomycetaceae</taxon>
        <taxon>Kazachstania</taxon>
    </lineage>
</organism>
<reference evidence="1 2" key="1">
    <citation type="journal article" date="2011" name="Proc. Natl. Acad. Sci. U.S.A.">
        <title>Evolutionary erosion of yeast sex chromosomes by mating-type switching accidents.</title>
        <authorList>
            <person name="Gordon J.L."/>
            <person name="Armisen D."/>
            <person name="Proux-Wera E."/>
            <person name="Oheigeartaigh S.S."/>
            <person name="Byrne K.P."/>
            <person name="Wolfe K.H."/>
        </authorList>
    </citation>
    <scope>NUCLEOTIDE SEQUENCE [LARGE SCALE GENOMIC DNA]</scope>
    <source>
        <strain evidence="2">ATCC 22294 / BCRC 22015 / CBS 2517 / CECT 1963 / NBRC 1671 / NRRL Y-8276</strain>
    </source>
</reference>
<evidence type="ECO:0000313" key="1">
    <source>
        <dbReference type="EMBL" id="CCF57183.1"/>
    </source>
</evidence>
<dbReference type="OrthoDB" id="4070802at2759"/>
<evidence type="ECO:0000313" key="2">
    <source>
        <dbReference type="Proteomes" id="UP000005220"/>
    </source>
</evidence>
<name>H2AS33_KAZAF</name>
<accession>H2AS33</accession>
<dbReference type="GeneID" id="13885102"/>
<dbReference type="RefSeq" id="XP_003956318.1">
    <property type="nucleotide sequence ID" value="XM_003956269.1"/>
</dbReference>
<sequence length="281" mass="31156">MAYAVCAILNTEPTSANLNQAKDGHYPDVPLPRDNTTSIDALNVLRCVQANGYPNSTLVGLEDGGFLAFLPGVEEAFNTSYVRNVSACNSIYGHHMLVSIQSGTNFEDDTHPIGTLADIISAQTRIDGIARATRIPRIQTDLQTTSSQRLERRTSSYYYSYMADDSSCGSYEMFIDTTDMCQDNNKNSFASFRAENPSALYKLDLTLWPHHDCLKGGSHTYTLSPKYTMPCTKRKTYSWFGALKDDSCFGANPSQACVTKNVNVYTGIYKAWQLIVEGKYS</sequence>
<dbReference type="eggNOG" id="ENOG502SUNT">
    <property type="taxonomic scope" value="Eukaryota"/>
</dbReference>
<dbReference type="Proteomes" id="UP000005220">
    <property type="component" value="Chromosome 3"/>
</dbReference>
<dbReference type="InParanoid" id="H2AS33"/>